<organism evidence="1 2">
    <name type="scientific">Rhamnusium bicolor</name>
    <dbReference type="NCBI Taxonomy" id="1586634"/>
    <lineage>
        <taxon>Eukaryota</taxon>
        <taxon>Metazoa</taxon>
        <taxon>Ecdysozoa</taxon>
        <taxon>Arthropoda</taxon>
        <taxon>Hexapoda</taxon>
        <taxon>Insecta</taxon>
        <taxon>Pterygota</taxon>
        <taxon>Neoptera</taxon>
        <taxon>Endopterygota</taxon>
        <taxon>Coleoptera</taxon>
        <taxon>Polyphaga</taxon>
        <taxon>Cucujiformia</taxon>
        <taxon>Chrysomeloidea</taxon>
        <taxon>Cerambycidae</taxon>
        <taxon>Lepturinae</taxon>
        <taxon>Rhagiini</taxon>
        <taxon>Rhamnusium</taxon>
    </lineage>
</organism>
<gene>
    <name evidence="1" type="ORF">NQ314_000922</name>
</gene>
<dbReference type="EMBL" id="JANEYF010000269">
    <property type="protein sequence ID" value="KAJ8971005.1"/>
    <property type="molecule type" value="Genomic_DNA"/>
</dbReference>
<dbReference type="SUPFAM" id="SSF51695">
    <property type="entry name" value="PLC-like phosphodiesterases"/>
    <property type="match status" value="1"/>
</dbReference>
<dbReference type="AlphaFoldDB" id="A0AAV8ZWN4"/>
<dbReference type="Proteomes" id="UP001162156">
    <property type="component" value="Unassembled WGS sequence"/>
</dbReference>
<proteinExistence type="predicted"/>
<feature type="non-terminal residue" evidence="1">
    <location>
        <position position="181"/>
    </location>
</feature>
<dbReference type="InterPro" id="IPR017946">
    <property type="entry name" value="PLC-like_Pdiesterase_TIM-brl"/>
</dbReference>
<reference evidence="1" key="1">
    <citation type="journal article" date="2023" name="Insect Mol. Biol.">
        <title>Genome sequencing provides insights into the evolution of gene families encoding plant cell wall-degrading enzymes in longhorned beetles.</title>
        <authorList>
            <person name="Shin N.R."/>
            <person name="Okamura Y."/>
            <person name="Kirsch R."/>
            <person name="Pauchet Y."/>
        </authorList>
    </citation>
    <scope>NUCLEOTIDE SEQUENCE</scope>
    <source>
        <strain evidence="1">RBIC_L_NR</strain>
    </source>
</reference>
<comment type="caution">
    <text evidence="1">The sequence shown here is derived from an EMBL/GenBank/DDBJ whole genome shotgun (WGS) entry which is preliminary data.</text>
</comment>
<protein>
    <submittedName>
        <fullName evidence="1">Uncharacterized protein</fullName>
    </submittedName>
</protein>
<sequence length="181" mass="21006">MNTHMAVTYPRKIFKVVMLDCQHFYAFTQTDHERLMQIFSKTFGTKLLPYSDHMDYITLEYMTTQYRYQVIAIYRSDAARFGQPLLWPSKSFPNPWPDTVSIPDLITDLDEGIQKRPLSVGYISQCVLTPTVSFIFKHLCGTLEERCARDLENAKLEWINKQKSGEGGMNIVISDYIDLSD</sequence>
<dbReference type="GO" id="GO:0006629">
    <property type="term" value="P:lipid metabolic process"/>
    <property type="evidence" value="ECO:0007669"/>
    <property type="project" value="InterPro"/>
</dbReference>
<dbReference type="GO" id="GO:0008081">
    <property type="term" value="F:phosphoric diester hydrolase activity"/>
    <property type="evidence" value="ECO:0007669"/>
    <property type="project" value="InterPro"/>
</dbReference>
<accession>A0AAV8ZWN4</accession>
<evidence type="ECO:0000313" key="1">
    <source>
        <dbReference type="EMBL" id="KAJ8971005.1"/>
    </source>
</evidence>
<dbReference type="Gene3D" id="3.20.20.190">
    <property type="entry name" value="Phosphatidylinositol (PI) phosphodiesterase"/>
    <property type="match status" value="1"/>
</dbReference>
<keyword evidence="2" id="KW-1185">Reference proteome</keyword>
<evidence type="ECO:0000313" key="2">
    <source>
        <dbReference type="Proteomes" id="UP001162156"/>
    </source>
</evidence>
<name>A0AAV8ZWN4_9CUCU</name>